<dbReference type="EMBL" id="BJWL01000379">
    <property type="protein sequence ID" value="GFS41517.1"/>
    <property type="molecule type" value="Genomic_DNA"/>
</dbReference>
<dbReference type="AlphaFoldDB" id="A0A7J0DSH2"/>
<accession>A0A7J0DSH2</accession>
<dbReference type="Pfam" id="PF03732">
    <property type="entry name" value="Retrotrans_gag"/>
    <property type="match status" value="1"/>
</dbReference>
<keyword evidence="3" id="KW-1185">Reference proteome</keyword>
<dbReference type="InterPro" id="IPR005162">
    <property type="entry name" value="Retrotrans_gag_dom"/>
</dbReference>
<protein>
    <recommendedName>
        <fullName evidence="1">Retrotransposon gag domain-containing protein</fullName>
    </recommendedName>
</protein>
<dbReference type="PANTHER" id="PTHR33223">
    <property type="entry name" value="CCHC-TYPE DOMAIN-CONTAINING PROTEIN"/>
    <property type="match status" value="1"/>
</dbReference>
<comment type="caution">
    <text evidence="2">The sequence shown here is derived from an EMBL/GenBank/DDBJ whole genome shotgun (WGS) entry which is preliminary data.</text>
</comment>
<sequence>MDTFTMEQLVPLPKQHAKGMNDECKDELENHDEIPLRNSFCPTRNNNPSCILLPIQAHTFIVKPNMLPHLLIFRVVRNEDPYVHTREFKAIVMTLVKRNQDKDIVRLKLFPFSLRNQVKEWFTALKPRRISSLDDLTKEFYRKIFPMSRTTSLKKVIQLFEGKPDEPFHQVWERFKECARVISHHGFVKWQLISCFYKGITPGQCRFVESMCNGKFFKKGSKKAWDYFDELVGNNQTWELAAFDRPRAS</sequence>
<organism evidence="2 3">
    <name type="scientific">Actinidia rufa</name>
    <dbReference type="NCBI Taxonomy" id="165716"/>
    <lineage>
        <taxon>Eukaryota</taxon>
        <taxon>Viridiplantae</taxon>
        <taxon>Streptophyta</taxon>
        <taxon>Embryophyta</taxon>
        <taxon>Tracheophyta</taxon>
        <taxon>Spermatophyta</taxon>
        <taxon>Magnoliopsida</taxon>
        <taxon>eudicotyledons</taxon>
        <taxon>Gunneridae</taxon>
        <taxon>Pentapetalae</taxon>
        <taxon>asterids</taxon>
        <taxon>Ericales</taxon>
        <taxon>Actinidiaceae</taxon>
        <taxon>Actinidia</taxon>
    </lineage>
</organism>
<proteinExistence type="predicted"/>
<evidence type="ECO:0000259" key="1">
    <source>
        <dbReference type="Pfam" id="PF03732"/>
    </source>
</evidence>
<name>A0A7J0DSH2_9ERIC</name>
<evidence type="ECO:0000313" key="2">
    <source>
        <dbReference type="EMBL" id="GFS41517.1"/>
    </source>
</evidence>
<reference evidence="3" key="1">
    <citation type="submission" date="2019-07" db="EMBL/GenBank/DDBJ databases">
        <title>De Novo Assembly of kiwifruit Actinidia rufa.</title>
        <authorList>
            <person name="Sugita-Konishi S."/>
            <person name="Sato K."/>
            <person name="Mori E."/>
            <person name="Abe Y."/>
            <person name="Kisaki G."/>
            <person name="Hamano K."/>
            <person name="Suezawa K."/>
            <person name="Otani M."/>
            <person name="Fukuda T."/>
            <person name="Manabe T."/>
            <person name="Gomi K."/>
            <person name="Tabuchi M."/>
            <person name="Akimitsu K."/>
            <person name="Kataoka I."/>
        </authorList>
    </citation>
    <scope>NUCLEOTIDE SEQUENCE [LARGE SCALE GENOMIC DNA]</scope>
    <source>
        <strain evidence="3">cv. Fuchu</strain>
    </source>
</reference>
<dbReference type="Proteomes" id="UP000585474">
    <property type="component" value="Unassembled WGS sequence"/>
</dbReference>
<feature type="domain" description="Retrotransposon gag" evidence="1">
    <location>
        <begin position="108"/>
        <end position="201"/>
    </location>
</feature>
<evidence type="ECO:0000313" key="3">
    <source>
        <dbReference type="Proteomes" id="UP000585474"/>
    </source>
</evidence>
<dbReference type="PANTHER" id="PTHR33223:SF11">
    <property type="entry name" value="ELEMENT PROTEIN, PUTATIVE-RELATED"/>
    <property type="match status" value="1"/>
</dbReference>
<dbReference type="OrthoDB" id="1305902at2759"/>
<gene>
    <name evidence="2" type="ORF">Acr_00g0074810</name>
</gene>